<dbReference type="EMBL" id="LNAL01000006">
    <property type="protein sequence ID" value="KUG08751.1"/>
    <property type="molecule type" value="Genomic_DNA"/>
</dbReference>
<reference evidence="1 2" key="1">
    <citation type="submission" date="2015-11" db="EMBL/GenBank/DDBJ databases">
        <title>Solirubrum puertoriconensis gen. nov. an environmental bacteria isolated in Puerto Rico.</title>
        <authorList>
            <person name="Cuebas-Irizarry M.F."/>
            <person name="Montalvo-Rodriguez R."/>
        </authorList>
    </citation>
    <scope>NUCLEOTIDE SEQUENCE [LARGE SCALE GENOMIC DNA]</scope>
    <source>
        <strain evidence="1 2">MC1A</strain>
    </source>
</reference>
<dbReference type="Proteomes" id="UP000054223">
    <property type="component" value="Unassembled WGS sequence"/>
</dbReference>
<dbReference type="RefSeq" id="WP_059070544.1">
    <property type="nucleotide sequence ID" value="NZ_LNAL01000006.1"/>
</dbReference>
<dbReference type="AlphaFoldDB" id="A0A9X0HML6"/>
<gene>
    <name evidence="1" type="ORF">ASU33_11495</name>
</gene>
<organism evidence="1 2">
    <name type="scientific">Solirubrum puertoriconensis</name>
    <dbReference type="NCBI Taxonomy" id="1751427"/>
    <lineage>
        <taxon>Bacteria</taxon>
        <taxon>Pseudomonadati</taxon>
        <taxon>Bacteroidota</taxon>
        <taxon>Cytophagia</taxon>
        <taxon>Cytophagales</taxon>
    </lineage>
</organism>
<name>A0A9X0HML6_SOLP1</name>
<protein>
    <submittedName>
        <fullName evidence="1">Uncharacterized protein</fullName>
    </submittedName>
</protein>
<proteinExistence type="predicted"/>
<comment type="caution">
    <text evidence="1">The sequence shown here is derived from an EMBL/GenBank/DDBJ whole genome shotgun (WGS) entry which is preliminary data.</text>
</comment>
<accession>A0A9X0HML6</accession>
<evidence type="ECO:0000313" key="1">
    <source>
        <dbReference type="EMBL" id="KUG08751.1"/>
    </source>
</evidence>
<dbReference type="OrthoDB" id="885787at2"/>
<sequence>MPSQLLMIIENSLHLPGLGMLAMSRRHQQSLRRFPIHANLEVEIRFSNDEALTVPASVEELQRPADDAETDQQADYVLLIESDSVGELPIGTAVWLSQTWADIYNL</sequence>
<evidence type="ECO:0000313" key="2">
    <source>
        <dbReference type="Proteomes" id="UP000054223"/>
    </source>
</evidence>
<keyword evidence="2" id="KW-1185">Reference proteome</keyword>